<dbReference type="Pfam" id="PF07252">
    <property type="entry name" value="DUF1433"/>
    <property type="match status" value="1"/>
</dbReference>
<evidence type="ECO:0000313" key="3">
    <source>
        <dbReference type="Proteomes" id="UP001436297"/>
    </source>
</evidence>
<dbReference type="Proteomes" id="UP001436297">
    <property type="component" value="Chromosome"/>
</dbReference>
<proteinExistence type="predicted"/>
<name>A0ABZ3EG13_9STAP</name>
<keyword evidence="3" id="KW-1185">Reference proteome</keyword>
<accession>A0ABZ3EG13</accession>
<dbReference type="RefSeq" id="WP_342610547.1">
    <property type="nucleotide sequence ID" value="NZ_CP128355.1"/>
</dbReference>
<dbReference type="EMBL" id="CP128355">
    <property type="protein sequence ID" value="XAF71366.1"/>
    <property type="molecule type" value="Genomic_DNA"/>
</dbReference>
<gene>
    <name evidence="2" type="ORF">QQM35_04535</name>
</gene>
<keyword evidence="1" id="KW-0472">Membrane</keyword>
<keyword evidence="1" id="KW-0812">Transmembrane</keyword>
<evidence type="ECO:0000313" key="2">
    <source>
        <dbReference type="EMBL" id="XAF71366.1"/>
    </source>
</evidence>
<reference evidence="2 3" key="1">
    <citation type="journal article" date="2024" name="Pathogens">
        <title>Staphylococcus hsinchuensis sp. nov., Isolated from Soymilk.</title>
        <authorList>
            <person name="Wang Y.T."/>
            <person name="Lin Y.C."/>
            <person name="Hsieh Y.H."/>
            <person name="Lin Y.T."/>
            <person name="Hamada M."/>
            <person name="Chen C.C."/>
            <person name="Liou J.S."/>
            <person name="Lee A.Y."/>
            <person name="Zhang W.L."/>
            <person name="Chen Y.T."/>
            <person name="Huang C.H."/>
        </authorList>
    </citation>
    <scope>NUCLEOTIDE SEQUENCE [LARGE SCALE GENOMIC DNA]</scope>
    <source>
        <strain evidence="2 3">H164</strain>
    </source>
</reference>
<feature type="transmembrane region" description="Helical" evidence="1">
    <location>
        <begin position="7"/>
        <end position="27"/>
    </location>
</feature>
<organism evidence="2 3">
    <name type="scientific">Staphylococcus hsinchuensis</name>
    <dbReference type="NCBI Taxonomy" id="3051183"/>
    <lineage>
        <taxon>Bacteria</taxon>
        <taxon>Bacillati</taxon>
        <taxon>Bacillota</taxon>
        <taxon>Bacilli</taxon>
        <taxon>Bacillales</taxon>
        <taxon>Staphylococcaceae</taxon>
        <taxon>Staphylococcus</taxon>
    </lineage>
</organism>
<dbReference type="Gene3D" id="3.10.450.130">
    <property type="entry name" value="folded 79 residue fragment of lin0334 like domains"/>
    <property type="match status" value="1"/>
</dbReference>
<dbReference type="InterPro" id="IPR009881">
    <property type="entry name" value="DUF1433"/>
</dbReference>
<evidence type="ECO:0000256" key="1">
    <source>
        <dbReference type="SAM" id="Phobius"/>
    </source>
</evidence>
<sequence>MSKFKKIIFIFITIMILTIIAGGIYTLHENQKNDYINTQKKRIDLFLNKNIKGYENLTLTTNKISPMGAIEIKGYVNHDKNLYFKATIWGDENNQFENSMRFSPDLNKILKQSNSSRKKASEIIKEKHLNKEDYEADPPFIF</sequence>
<protein>
    <submittedName>
        <fullName evidence="2">DUF1433 domain-containing protein</fullName>
    </submittedName>
</protein>
<keyword evidence="1" id="KW-1133">Transmembrane helix</keyword>